<dbReference type="InterPro" id="IPR014284">
    <property type="entry name" value="RNA_pol_sigma-70_dom"/>
</dbReference>
<proteinExistence type="inferred from homology"/>
<comment type="caution">
    <text evidence="7">The sequence shown here is derived from an EMBL/GenBank/DDBJ whole genome shotgun (WGS) entry which is preliminary data.</text>
</comment>
<evidence type="ECO:0000256" key="1">
    <source>
        <dbReference type="ARBA" id="ARBA00010641"/>
    </source>
</evidence>
<dbReference type="OrthoDB" id="5244716at2"/>
<dbReference type="InterPro" id="IPR013249">
    <property type="entry name" value="RNA_pol_sigma70_r4_t2"/>
</dbReference>
<dbReference type="GO" id="GO:0003677">
    <property type="term" value="F:DNA binding"/>
    <property type="evidence" value="ECO:0007669"/>
    <property type="project" value="InterPro"/>
</dbReference>
<dbReference type="InterPro" id="IPR013325">
    <property type="entry name" value="RNA_pol_sigma_r2"/>
</dbReference>
<name>A0A4R2JHV5_9PSEU</name>
<evidence type="ECO:0000256" key="4">
    <source>
        <dbReference type="ARBA" id="ARBA00023163"/>
    </source>
</evidence>
<evidence type="ECO:0000256" key="3">
    <source>
        <dbReference type="ARBA" id="ARBA00023082"/>
    </source>
</evidence>
<evidence type="ECO:0000259" key="5">
    <source>
        <dbReference type="Pfam" id="PF04542"/>
    </source>
</evidence>
<keyword evidence="2" id="KW-0805">Transcription regulation</keyword>
<organism evidence="7 8">
    <name type="scientific">Actinocrispum wychmicini</name>
    <dbReference type="NCBI Taxonomy" id="1213861"/>
    <lineage>
        <taxon>Bacteria</taxon>
        <taxon>Bacillati</taxon>
        <taxon>Actinomycetota</taxon>
        <taxon>Actinomycetes</taxon>
        <taxon>Pseudonocardiales</taxon>
        <taxon>Pseudonocardiaceae</taxon>
        <taxon>Actinocrispum</taxon>
    </lineage>
</organism>
<sequence length="233" mass="25661">MVITGCVFPGYIRRVPPLPPDEELVAALRAGDEQAFAATLEAWSSSLLRLARSFVSTHASAEEVVQDTWLAVIRGVNGFEGRSAFKTWVYRILVNTAKKRGAQEHRSVPWASLVPQDEDHGPTVDPARFQGRDGAYPGHWQEPPQTWSSPENRALSLEIRAVITSALDGLPVRQRAVISLRDVAEHTSDEVCDILQISAANQRVLLHRARAVVRERLAEYLGRTPTASGGPRA</sequence>
<accession>A0A4R2JHV5</accession>
<dbReference type="CDD" id="cd06171">
    <property type="entry name" value="Sigma70_r4"/>
    <property type="match status" value="1"/>
</dbReference>
<dbReference type="GO" id="GO:0006352">
    <property type="term" value="P:DNA-templated transcription initiation"/>
    <property type="evidence" value="ECO:0007669"/>
    <property type="project" value="InterPro"/>
</dbReference>
<dbReference type="PANTHER" id="PTHR43133:SF53">
    <property type="entry name" value="ECF RNA POLYMERASE SIGMA-E FACTOR"/>
    <property type="match status" value="1"/>
</dbReference>
<feature type="domain" description="RNA polymerase sigma-70 region 2" evidence="5">
    <location>
        <begin position="42"/>
        <end position="100"/>
    </location>
</feature>
<evidence type="ECO:0000313" key="8">
    <source>
        <dbReference type="Proteomes" id="UP000295680"/>
    </source>
</evidence>
<dbReference type="InterPro" id="IPR013324">
    <property type="entry name" value="RNA_pol_sigma_r3/r4-like"/>
</dbReference>
<keyword evidence="8" id="KW-1185">Reference proteome</keyword>
<dbReference type="Gene3D" id="1.10.10.10">
    <property type="entry name" value="Winged helix-like DNA-binding domain superfamily/Winged helix DNA-binding domain"/>
    <property type="match status" value="1"/>
</dbReference>
<dbReference type="Gene3D" id="1.10.1740.10">
    <property type="match status" value="1"/>
</dbReference>
<dbReference type="SUPFAM" id="SSF88659">
    <property type="entry name" value="Sigma3 and sigma4 domains of RNA polymerase sigma factors"/>
    <property type="match status" value="1"/>
</dbReference>
<dbReference type="InterPro" id="IPR007627">
    <property type="entry name" value="RNA_pol_sigma70_r2"/>
</dbReference>
<dbReference type="Pfam" id="PF08281">
    <property type="entry name" value="Sigma70_r4_2"/>
    <property type="match status" value="1"/>
</dbReference>
<dbReference type="NCBIfam" id="TIGR02937">
    <property type="entry name" value="sigma70-ECF"/>
    <property type="match status" value="1"/>
</dbReference>
<dbReference type="Pfam" id="PF04542">
    <property type="entry name" value="Sigma70_r2"/>
    <property type="match status" value="1"/>
</dbReference>
<dbReference type="InterPro" id="IPR036388">
    <property type="entry name" value="WH-like_DNA-bd_sf"/>
</dbReference>
<evidence type="ECO:0000313" key="7">
    <source>
        <dbReference type="EMBL" id="TCO58307.1"/>
    </source>
</evidence>
<dbReference type="Proteomes" id="UP000295680">
    <property type="component" value="Unassembled WGS sequence"/>
</dbReference>
<evidence type="ECO:0000256" key="2">
    <source>
        <dbReference type="ARBA" id="ARBA00023015"/>
    </source>
</evidence>
<dbReference type="PANTHER" id="PTHR43133">
    <property type="entry name" value="RNA POLYMERASE ECF-TYPE SIGMA FACTO"/>
    <property type="match status" value="1"/>
</dbReference>
<dbReference type="InterPro" id="IPR039425">
    <property type="entry name" value="RNA_pol_sigma-70-like"/>
</dbReference>
<dbReference type="AlphaFoldDB" id="A0A4R2JHV5"/>
<dbReference type="GO" id="GO:0016987">
    <property type="term" value="F:sigma factor activity"/>
    <property type="evidence" value="ECO:0007669"/>
    <property type="project" value="UniProtKB-KW"/>
</dbReference>
<keyword evidence="4" id="KW-0804">Transcription</keyword>
<dbReference type="SUPFAM" id="SSF88946">
    <property type="entry name" value="Sigma2 domain of RNA polymerase sigma factors"/>
    <property type="match status" value="1"/>
</dbReference>
<evidence type="ECO:0000259" key="6">
    <source>
        <dbReference type="Pfam" id="PF08281"/>
    </source>
</evidence>
<dbReference type="EMBL" id="SLWS01000005">
    <property type="protein sequence ID" value="TCO58307.1"/>
    <property type="molecule type" value="Genomic_DNA"/>
</dbReference>
<reference evidence="7 8" key="1">
    <citation type="submission" date="2019-03" db="EMBL/GenBank/DDBJ databases">
        <title>Genomic Encyclopedia of Type Strains, Phase IV (KMG-IV): sequencing the most valuable type-strain genomes for metagenomic binning, comparative biology and taxonomic classification.</title>
        <authorList>
            <person name="Goeker M."/>
        </authorList>
    </citation>
    <scope>NUCLEOTIDE SEQUENCE [LARGE SCALE GENOMIC DNA]</scope>
    <source>
        <strain evidence="7 8">DSM 45934</strain>
    </source>
</reference>
<protein>
    <submittedName>
        <fullName evidence="7">RNA polymerase sigma-70 factor (ECF subfamily)</fullName>
    </submittedName>
</protein>
<comment type="similarity">
    <text evidence="1">Belongs to the sigma-70 factor family. ECF subfamily.</text>
</comment>
<gene>
    <name evidence="7" type="ORF">EV192_105372</name>
</gene>
<feature type="domain" description="RNA polymerase sigma factor 70 region 4 type 2" evidence="6">
    <location>
        <begin position="163"/>
        <end position="211"/>
    </location>
</feature>
<keyword evidence="3" id="KW-0731">Sigma factor</keyword>